<feature type="compositionally biased region" description="Basic and acidic residues" evidence="1">
    <location>
        <begin position="396"/>
        <end position="417"/>
    </location>
</feature>
<dbReference type="Gene3D" id="3.30.930.30">
    <property type="match status" value="1"/>
</dbReference>
<name>A0ABR8NPE8_9MICO</name>
<dbReference type="RefSeq" id="WP_191171038.1">
    <property type="nucleotide sequence ID" value="NZ_JACXZS010000003.1"/>
</dbReference>
<keyword evidence="3" id="KW-1185">Reference proteome</keyword>
<evidence type="ECO:0000313" key="3">
    <source>
        <dbReference type="Proteomes" id="UP000598426"/>
    </source>
</evidence>
<feature type="region of interest" description="Disordered" evidence="1">
    <location>
        <begin position="476"/>
        <end position="495"/>
    </location>
</feature>
<feature type="compositionally biased region" description="Basic and acidic residues" evidence="1">
    <location>
        <begin position="255"/>
        <end position="266"/>
    </location>
</feature>
<accession>A0ABR8NPE8</accession>
<feature type="compositionally biased region" description="Low complexity" evidence="1">
    <location>
        <begin position="291"/>
        <end position="309"/>
    </location>
</feature>
<dbReference type="EMBL" id="JACXZS010000003">
    <property type="protein sequence ID" value="MBD3941421.1"/>
    <property type="molecule type" value="Genomic_DNA"/>
</dbReference>
<feature type="region of interest" description="Disordered" evidence="1">
    <location>
        <begin position="391"/>
        <end position="417"/>
    </location>
</feature>
<protein>
    <recommendedName>
        <fullName evidence="4">Plasmid recombination enzyme</fullName>
    </recommendedName>
</protein>
<feature type="compositionally biased region" description="Basic and acidic residues" evidence="1">
    <location>
        <begin position="483"/>
        <end position="495"/>
    </location>
</feature>
<evidence type="ECO:0000256" key="1">
    <source>
        <dbReference type="SAM" id="MobiDB-lite"/>
    </source>
</evidence>
<sequence length="495" mass="54923">MSEPTGHAAFHLLKEGPTHSGTATGTKAQRRAVLKESMRHLDPKDVARHAKKNPSIVPADSHLNTAFVNDGKGGFGVASTVGEVITYGNAREGAVRRKISKGWTTVNLFVVHLPKTLCVEIEDYYPRVHRNGQRRLDPITGEPMSRSRWVARDRDEAMRYFADAVGFLGEHVIPGGQAAIHGWATNFDETTPHIQLMADPFAPDPKAPATKAGALRTEQNQAYGEHREKRDVNGKLIHRRDKFRQYQAEMREHMLARGWPVEKDPGPRSGKGQPNSEYQDTQDEKADAASHHAAAQEAEARAEAAQADAQRTHEAAVDLVADVAEAQLVGNHELELEREEMYGELGAEHAKLRRKEQQVDDVLNLERQMIAADRAKAKAEVDQALERLASQNRAAARREHAAEQRERDAAARKDEADRQLAELQRKLADAHELFLAAQQLGRETVELAKAGGVRLPASQLSRVKQARVAHDELVRRVLSGSKDGGKSLDHQELDR</sequence>
<proteinExistence type="predicted"/>
<reference evidence="2 3" key="1">
    <citation type="submission" date="2020-09" db="EMBL/GenBank/DDBJ databases">
        <title>Isolation and identification of active actinomycetes.</title>
        <authorList>
            <person name="Li X."/>
        </authorList>
    </citation>
    <scope>NUCLEOTIDE SEQUENCE [LARGE SCALE GENOMIC DNA]</scope>
    <source>
        <strain evidence="2 3">NEAU-LLC</strain>
    </source>
</reference>
<gene>
    <name evidence="2" type="ORF">IF188_06885</name>
</gene>
<evidence type="ECO:0008006" key="4">
    <source>
        <dbReference type="Google" id="ProtNLM"/>
    </source>
</evidence>
<dbReference type="Proteomes" id="UP000598426">
    <property type="component" value="Unassembled WGS sequence"/>
</dbReference>
<organism evidence="2 3">
    <name type="scientific">Microbacterium helvum</name>
    <dbReference type="NCBI Taxonomy" id="2773713"/>
    <lineage>
        <taxon>Bacteria</taxon>
        <taxon>Bacillati</taxon>
        <taxon>Actinomycetota</taxon>
        <taxon>Actinomycetes</taxon>
        <taxon>Micrococcales</taxon>
        <taxon>Microbacteriaceae</taxon>
        <taxon>Microbacterium</taxon>
    </lineage>
</organism>
<evidence type="ECO:0000313" key="2">
    <source>
        <dbReference type="EMBL" id="MBD3941421.1"/>
    </source>
</evidence>
<comment type="caution">
    <text evidence="2">The sequence shown here is derived from an EMBL/GenBank/DDBJ whole genome shotgun (WGS) entry which is preliminary data.</text>
</comment>
<feature type="region of interest" description="Disordered" evidence="1">
    <location>
        <begin position="255"/>
        <end position="310"/>
    </location>
</feature>